<evidence type="ECO:0000313" key="2">
    <source>
        <dbReference type="EMBL" id="CAK9872275.1"/>
    </source>
</evidence>
<accession>A0ABP1BAM6</accession>
<feature type="compositionally biased region" description="Basic and acidic residues" evidence="1">
    <location>
        <begin position="64"/>
        <end position="79"/>
    </location>
</feature>
<keyword evidence="3" id="KW-1185">Reference proteome</keyword>
<dbReference type="InterPro" id="IPR004158">
    <property type="entry name" value="DUF247_pln"/>
</dbReference>
<sequence length="222" mass="25213">MCTHLFLRLPNIVHAYNQCSGATRQQATTTNSRASFYQQLLAMFGFDSQNATKPHLVGATKSGADQKPDNPSRRSPDERLINICSPSTGKHQDYIFKSATKLKKAGIRMEKCCGMLDNVAFQNGCLCLPIVILEDRTESYFRNLTMYEMFDETDLLWRGGDGPFTNYIQLMGQLIKKKEDIEHLIDKGAIVNGLVTIEKAFDMWNKLQKGLPNTKYSRYQLI</sequence>
<name>A0ABP1BAM6_9BRYO</name>
<dbReference type="PANTHER" id="PTHR31170">
    <property type="entry name" value="BNAC04G53230D PROTEIN"/>
    <property type="match status" value="1"/>
</dbReference>
<dbReference type="EMBL" id="OZ023703">
    <property type="protein sequence ID" value="CAK9872275.1"/>
    <property type="molecule type" value="Genomic_DNA"/>
</dbReference>
<dbReference type="Pfam" id="PF03140">
    <property type="entry name" value="DUF247"/>
    <property type="match status" value="1"/>
</dbReference>
<evidence type="ECO:0000256" key="1">
    <source>
        <dbReference type="SAM" id="MobiDB-lite"/>
    </source>
</evidence>
<reference evidence="2 3" key="1">
    <citation type="submission" date="2024-03" db="EMBL/GenBank/DDBJ databases">
        <authorList>
            <consortium name="ELIXIR-Norway"/>
            <consortium name="Elixir Norway"/>
        </authorList>
    </citation>
    <scope>NUCLEOTIDE SEQUENCE [LARGE SCALE GENOMIC DNA]</scope>
</reference>
<gene>
    <name evidence="2" type="ORF">CSSPJE1EN2_LOCUS14872</name>
</gene>
<evidence type="ECO:0000313" key="3">
    <source>
        <dbReference type="Proteomes" id="UP001497522"/>
    </source>
</evidence>
<proteinExistence type="predicted"/>
<feature type="region of interest" description="Disordered" evidence="1">
    <location>
        <begin position="55"/>
        <end position="79"/>
    </location>
</feature>
<dbReference type="Proteomes" id="UP001497522">
    <property type="component" value="Chromosome 2"/>
</dbReference>
<protein>
    <submittedName>
        <fullName evidence="2">Uncharacterized protein</fullName>
    </submittedName>
</protein>
<dbReference type="PANTHER" id="PTHR31170:SF25">
    <property type="entry name" value="BNAA09G04570D PROTEIN"/>
    <property type="match status" value="1"/>
</dbReference>
<organism evidence="2 3">
    <name type="scientific">Sphagnum jensenii</name>
    <dbReference type="NCBI Taxonomy" id="128206"/>
    <lineage>
        <taxon>Eukaryota</taxon>
        <taxon>Viridiplantae</taxon>
        <taxon>Streptophyta</taxon>
        <taxon>Embryophyta</taxon>
        <taxon>Bryophyta</taxon>
        <taxon>Sphagnophytina</taxon>
        <taxon>Sphagnopsida</taxon>
        <taxon>Sphagnales</taxon>
        <taxon>Sphagnaceae</taxon>
        <taxon>Sphagnum</taxon>
    </lineage>
</organism>